<accession>A0A813F820</accession>
<protein>
    <submittedName>
        <fullName evidence="2">Uncharacterized protein</fullName>
    </submittedName>
</protein>
<dbReference type="EMBL" id="CAJNNV010024389">
    <property type="protein sequence ID" value="CAE8609716.1"/>
    <property type="molecule type" value="Genomic_DNA"/>
</dbReference>
<name>A0A813F820_POLGL</name>
<proteinExistence type="predicted"/>
<organism evidence="2 3">
    <name type="scientific">Polarella glacialis</name>
    <name type="common">Dinoflagellate</name>
    <dbReference type="NCBI Taxonomy" id="89957"/>
    <lineage>
        <taxon>Eukaryota</taxon>
        <taxon>Sar</taxon>
        <taxon>Alveolata</taxon>
        <taxon>Dinophyceae</taxon>
        <taxon>Suessiales</taxon>
        <taxon>Suessiaceae</taxon>
        <taxon>Polarella</taxon>
    </lineage>
</organism>
<sequence length="113" mass="12611">SCYSPRPMRNRAQTLDALAGIAAPANVAVEMLNLQRMVGWSQKQNAHLHLHNMQLMRKIAGLESNLQRLMHLRSAAEDQTSEHARHVSRLQFEIGFWRSQCAGGSPQGFGSFG</sequence>
<evidence type="ECO:0000313" key="3">
    <source>
        <dbReference type="Proteomes" id="UP000654075"/>
    </source>
</evidence>
<comment type="caution">
    <text evidence="2">The sequence shown here is derived from an EMBL/GenBank/DDBJ whole genome shotgun (WGS) entry which is preliminary data.</text>
</comment>
<evidence type="ECO:0000313" key="2">
    <source>
        <dbReference type="EMBL" id="CAE8609716.1"/>
    </source>
</evidence>
<keyword evidence="1" id="KW-0175">Coiled coil</keyword>
<evidence type="ECO:0000256" key="1">
    <source>
        <dbReference type="SAM" id="Coils"/>
    </source>
</evidence>
<gene>
    <name evidence="2" type="ORF">PGLA1383_LOCUS27543</name>
</gene>
<dbReference type="AlphaFoldDB" id="A0A813F820"/>
<reference evidence="2" key="1">
    <citation type="submission" date="2021-02" db="EMBL/GenBank/DDBJ databases">
        <authorList>
            <person name="Dougan E. K."/>
            <person name="Rhodes N."/>
            <person name="Thang M."/>
            <person name="Chan C."/>
        </authorList>
    </citation>
    <scope>NUCLEOTIDE SEQUENCE</scope>
</reference>
<dbReference type="Proteomes" id="UP000654075">
    <property type="component" value="Unassembled WGS sequence"/>
</dbReference>
<keyword evidence="3" id="KW-1185">Reference proteome</keyword>
<feature type="non-terminal residue" evidence="2">
    <location>
        <position position="113"/>
    </location>
</feature>
<feature type="coiled-coil region" evidence="1">
    <location>
        <begin position="52"/>
        <end position="79"/>
    </location>
</feature>